<dbReference type="Proteomes" id="UP001176941">
    <property type="component" value="Chromosome 4"/>
</dbReference>
<evidence type="ECO:0000256" key="1">
    <source>
        <dbReference type="SAM" id="MobiDB-lite"/>
    </source>
</evidence>
<feature type="region of interest" description="Disordered" evidence="1">
    <location>
        <begin position="1"/>
        <end position="77"/>
    </location>
</feature>
<evidence type="ECO:0000313" key="2">
    <source>
        <dbReference type="EMBL" id="CAI9173937.1"/>
    </source>
</evidence>
<name>A0ABN8ZMC6_RANTA</name>
<evidence type="ECO:0000313" key="3">
    <source>
        <dbReference type="Proteomes" id="UP001176941"/>
    </source>
</evidence>
<sequence>MPHWPALGRGVAERGSVLSGPGSFSASGKARGEAEAGPAGSPSTKGVYTVPPPAPNLDIPSASWTQSQDPTLTLDSN</sequence>
<organism evidence="2 3">
    <name type="scientific">Rangifer tarandus platyrhynchus</name>
    <name type="common">Svalbard reindeer</name>
    <dbReference type="NCBI Taxonomy" id="3082113"/>
    <lineage>
        <taxon>Eukaryota</taxon>
        <taxon>Metazoa</taxon>
        <taxon>Chordata</taxon>
        <taxon>Craniata</taxon>
        <taxon>Vertebrata</taxon>
        <taxon>Euteleostomi</taxon>
        <taxon>Mammalia</taxon>
        <taxon>Eutheria</taxon>
        <taxon>Laurasiatheria</taxon>
        <taxon>Artiodactyla</taxon>
        <taxon>Ruminantia</taxon>
        <taxon>Pecora</taxon>
        <taxon>Cervidae</taxon>
        <taxon>Odocoileinae</taxon>
        <taxon>Rangifer</taxon>
    </lineage>
</organism>
<accession>A0ABN8ZMC6</accession>
<gene>
    <name evidence="2" type="ORF">MRATA1EN1_LOCUS22899</name>
</gene>
<keyword evidence="3" id="KW-1185">Reference proteome</keyword>
<dbReference type="EMBL" id="OX459940">
    <property type="protein sequence ID" value="CAI9173937.1"/>
    <property type="molecule type" value="Genomic_DNA"/>
</dbReference>
<reference evidence="2" key="1">
    <citation type="submission" date="2023-04" db="EMBL/GenBank/DDBJ databases">
        <authorList>
            <consortium name="ELIXIR-Norway"/>
        </authorList>
    </citation>
    <scope>NUCLEOTIDE SEQUENCE [LARGE SCALE GENOMIC DNA]</scope>
</reference>
<feature type="compositionally biased region" description="Polar residues" evidence="1">
    <location>
        <begin position="62"/>
        <end position="77"/>
    </location>
</feature>
<proteinExistence type="predicted"/>
<protein>
    <submittedName>
        <fullName evidence="2">Uncharacterized protein</fullName>
    </submittedName>
</protein>